<dbReference type="RefSeq" id="WP_121041265.1">
    <property type="nucleotide sequence ID" value="NZ_RCDC01000004.1"/>
</dbReference>
<accession>A0A498CQH0</accession>
<dbReference type="Gene3D" id="1.10.260.40">
    <property type="entry name" value="lambda repressor-like DNA-binding domains"/>
    <property type="match status" value="1"/>
</dbReference>
<protein>
    <recommendedName>
        <fullName evidence="3">Cro/Cl family transcriptional regulator</fullName>
    </recommendedName>
</protein>
<comment type="caution">
    <text evidence="1">The sequence shown here is derived from an EMBL/GenBank/DDBJ whole genome shotgun (WGS) entry which is preliminary data.</text>
</comment>
<evidence type="ECO:0000313" key="2">
    <source>
        <dbReference type="Proteomes" id="UP000274786"/>
    </source>
</evidence>
<evidence type="ECO:0000313" key="1">
    <source>
        <dbReference type="EMBL" id="RLK57464.1"/>
    </source>
</evidence>
<dbReference type="GO" id="GO:0003677">
    <property type="term" value="F:DNA binding"/>
    <property type="evidence" value="ECO:0007669"/>
    <property type="project" value="InterPro"/>
</dbReference>
<dbReference type="InterPro" id="IPR010982">
    <property type="entry name" value="Lambda_DNA-bd_dom_sf"/>
</dbReference>
<dbReference type="AlphaFoldDB" id="A0A498CQH0"/>
<organism evidence="1 2">
    <name type="scientific">Stenotrophomonas rhizophila</name>
    <dbReference type="NCBI Taxonomy" id="216778"/>
    <lineage>
        <taxon>Bacteria</taxon>
        <taxon>Pseudomonadati</taxon>
        <taxon>Pseudomonadota</taxon>
        <taxon>Gammaproteobacteria</taxon>
        <taxon>Lysobacterales</taxon>
        <taxon>Lysobacteraceae</taxon>
        <taxon>Stenotrophomonas</taxon>
    </lineage>
</organism>
<dbReference type="Proteomes" id="UP000274786">
    <property type="component" value="Unassembled WGS sequence"/>
</dbReference>
<gene>
    <name evidence="1" type="ORF">BCL79_1870</name>
</gene>
<name>A0A498CQH0_9GAMM</name>
<proteinExistence type="predicted"/>
<reference evidence="1 2" key="1">
    <citation type="submission" date="2018-10" db="EMBL/GenBank/DDBJ databases">
        <title>Comparative analysis of microorganisms from saline springs in Andes Mountain Range, Colombia.</title>
        <authorList>
            <person name="Rubin E."/>
        </authorList>
    </citation>
    <scope>NUCLEOTIDE SEQUENCE [LARGE SCALE GENOMIC DNA]</scope>
    <source>
        <strain evidence="1 2">USBA GBX 843</strain>
    </source>
</reference>
<dbReference type="EMBL" id="RCDC01000004">
    <property type="protein sequence ID" value="RLK57464.1"/>
    <property type="molecule type" value="Genomic_DNA"/>
</dbReference>
<sequence length="87" mass="9302">MDTLRAYLGTLAPDDQAAFAVKAGTTIGYLRKALSKRTRFDGALARRLDEQSGGQVSRSELRPDIFDAPGVAIVDPDADRIVPVEGA</sequence>
<evidence type="ECO:0008006" key="3">
    <source>
        <dbReference type="Google" id="ProtNLM"/>
    </source>
</evidence>
<dbReference type="OrthoDB" id="6446140at2"/>